<keyword evidence="6" id="KW-0067">ATP-binding</keyword>
<evidence type="ECO:0000256" key="8">
    <source>
        <dbReference type="ARBA" id="ARBA00033408"/>
    </source>
</evidence>
<dbReference type="PANTHER" id="PTHR11059">
    <property type="entry name" value="DNA REPAIR PROTEIN RECN"/>
    <property type="match status" value="1"/>
</dbReference>
<name>A0A157SG42_9BORD</name>
<evidence type="ECO:0000256" key="1">
    <source>
        <dbReference type="ARBA" id="ARBA00003618"/>
    </source>
</evidence>
<dbReference type="RefSeq" id="WP_066126739.1">
    <property type="nucleotide sequence ID" value="NZ_FKIF01000006.1"/>
</dbReference>
<dbReference type="SUPFAM" id="SSF52540">
    <property type="entry name" value="P-loop containing nucleoside triphosphate hydrolases"/>
    <property type="match status" value="2"/>
</dbReference>
<evidence type="ECO:0000313" key="11">
    <source>
        <dbReference type="EMBL" id="SAI68876.1"/>
    </source>
</evidence>
<comment type="similarity">
    <text evidence="2 9">Belongs to the RecN family.</text>
</comment>
<dbReference type="PANTHER" id="PTHR11059:SF0">
    <property type="entry name" value="DNA REPAIR PROTEIN RECN"/>
    <property type="match status" value="1"/>
</dbReference>
<evidence type="ECO:0000256" key="2">
    <source>
        <dbReference type="ARBA" id="ARBA00009441"/>
    </source>
</evidence>
<organism evidence="11 12">
    <name type="scientific">Bordetella ansorpii</name>
    <dbReference type="NCBI Taxonomy" id="288768"/>
    <lineage>
        <taxon>Bacteria</taxon>
        <taxon>Pseudomonadati</taxon>
        <taxon>Pseudomonadota</taxon>
        <taxon>Betaproteobacteria</taxon>
        <taxon>Burkholderiales</taxon>
        <taxon>Alcaligenaceae</taxon>
        <taxon>Bordetella</taxon>
    </lineage>
</organism>
<evidence type="ECO:0000256" key="4">
    <source>
        <dbReference type="ARBA" id="ARBA00022741"/>
    </source>
</evidence>
<reference evidence="11 12" key="1">
    <citation type="submission" date="2016-04" db="EMBL/GenBank/DDBJ databases">
        <authorList>
            <consortium name="Pathogen Informatics"/>
        </authorList>
    </citation>
    <scope>NUCLEOTIDE SEQUENCE [LARGE SCALE GENOMIC DNA]</scope>
    <source>
        <strain evidence="11 12">H050680373</strain>
    </source>
</reference>
<protein>
    <recommendedName>
        <fullName evidence="3 9">DNA repair protein RecN</fullName>
    </recommendedName>
    <alternativeName>
        <fullName evidence="8 9">Recombination protein N</fullName>
    </alternativeName>
</protein>
<dbReference type="InterPro" id="IPR003395">
    <property type="entry name" value="RecF/RecN/SMC_N"/>
</dbReference>
<dbReference type="InterPro" id="IPR004604">
    <property type="entry name" value="DNA_recomb/repair_RecN"/>
</dbReference>
<sequence length="552" mass="59667">MLRTLHIRDFVIVEETEIHFGSGFTVFSGETGAGKSILIDALALALGERGDASMLREGAARADITAVFDTPSHLKEWLTERDLDAEGPELALRRVIDAQGRSRAYLNGTPVTVTLLRDLGEHLVDIHGQHAHQSLMRPDAQRDLLDAHGGHVELRHKVAQAWKHWRNLQRQLETAEQDAGKLAADRERVQWQADELDALALAPDEWDSLQGEHTRLAHAQSLLDDAGQVLEALDGEDDSARHRVGVALQRTQQMMRHDPALKGLCDELESAEIAIGEAVSDLNNYISKVELDPQRLADVETRMGAVFETARKFKTTPEELPALRDSLHARLDEMQAAGDIEALRAQAGVAQAAYTAAAAKLTAARQKIAKELGREVSQAMQTLAMQGGTFVAALAEAAPSAQGSETVEFRVAGHAGTTPRSLAKAASGGELSRISLALSVIASRAARVPTLIFDEVDSGVGGAVAEVVGKLLRELGERHQVLCVTHLPQVAACGNTQYRVSKSESNGTTRSQITELAPDARIEELARMLGGVTITDTTRNHAREMLGVSEPV</sequence>
<evidence type="ECO:0000259" key="10">
    <source>
        <dbReference type="Pfam" id="PF02463"/>
    </source>
</evidence>
<dbReference type="FunFam" id="3.40.50.300:FF:000356">
    <property type="entry name" value="DNA repair protein RecN"/>
    <property type="match status" value="1"/>
</dbReference>
<dbReference type="AlphaFoldDB" id="A0A157SG42"/>
<dbReference type="InterPro" id="IPR027417">
    <property type="entry name" value="P-loop_NTPase"/>
</dbReference>
<dbReference type="OrthoDB" id="9806954at2"/>
<evidence type="ECO:0000256" key="7">
    <source>
        <dbReference type="ARBA" id="ARBA00023204"/>
    </source>
</evidence>
<dbReference type="GO" id="GO:0005524">
    <property type="term" value="F:ATP binding"/>
    <property type="evidence" value="ECO:0007669"/>
    <property type="project" value="UniProtKB-KW"/>
</dbReference>
<evidence type="ECO:0000256" key="9">
    <source>
        <dbReference type="PIRNR" id="PIRNR003128"/>
    </source>
</evidence>
<dbReference type="Proteomes" id="UP000076848">
    <property type="component" value="Unassembled WGS sequence"/>
</dbReference>
<evidence type="ECO:0000313" key="12">
    <source>
        <dbReference type="Proteomes" id="UP000076848"/>
    </source>
</evidence>
<evidence type="ECO:0000256" key="5">
    <source>
        <dbReference type="ARBA" id="ARBA00022763"/>
    </source>
</evidence>
<dbReference type="FunFam" id="3.40.50.300:FF:000319">
    <property type="entry name" value="DNA repair protein RecN"/>
    <property type="match status" value="1"/>
</dbReference>
<dbReference type="STRING" id="288768.SAMEA3906486_02154"/>
<dbReference type="EMBL" id="FKIF01000006">
    <property type="protein sequence ID" value="SAI68876.1"/>
    <property type="molecule type" value="Genomic_DNA"/>
</dbReference>
<dbReference type="GO" id="GO:0006310">
    <property type="term" value="P:DNA recombination"/>
    <property type="evidence" value="ECO:0007669"/>
    <property type="project" value="InterPro"/>
</dbReference>
<comment type="function">
    <text evidence="1 9">May be involved in recombinational repair of damaged DNA.</text>
</comment>
<keyword evidence="4" id="KW-0547">Nucleotide-binding</keyword>
<keyword evidence="7 9" id="KW-0234">DNA repair</keyword>
<keyword evidence="5 9" id="KW-0227">DNA damage</keyword>
<keyword evidence="12" id="KW-1185">Reference proteome</keyword>
<feature type="domain" description="RecF/RecN/SMC N-terminal" evidence="10">
    <location>
        <begin position="2"/>
        <end position="505"/>
    </location>
</feature>
<dbReference type="CDD" id="cd03241">
    <property type="entry name" value="ABC_RecN"/>
    <property type="match status" value="2"/>
</dbReference>
<dbReference type="GO" id="GO:0006281">
    <property type="term" value="P:DNA repair"/>
    <property type="evidence" value="ECO:0007669"/>
    <property type="project" value="UniProtKB-KW"/>
</dbReference>
<dbReference type="PIRSF" id="PIRSF003128">
    <property type="entry name" value="RecN"/>
    <property type="match status" value="1"/>
</dbReference>
<evidence type="ECO:0000256" key="6">
    <source>
        <dbReference type="ARBA" id="ARBA00022840"/>
    </source>
</evidence>
<evidence type="ECO:0000256" key="3">
    <source>
        <dbReference type="ARBA" id="ARBA00021315"/>
    </source>
</evidence>
<dbReference type="Gene3D" id="3.40.50.300">
    <property type="entry name" value="P-loop containing nucleotide triphosphate hydrolases"/>
    <property type="match status" value="2"/>
</dbReference>
<dbReference type="GO" id="GO:0043590">
    <property type="term" value="C:bacterial nucleoid"/>
    <property type="evidence" value="ECO:0007669"/>
    <property type="project" value="TreeGrafter"/>
</dbReference>
<gene>
    <name evidence="11" type="primary">recN</name>
    <name evidence="11" type="ORF">SAMEA3906486_02154</name>
</gene>
<dbReference type="Pfam" id="PF02463">
    <property type="entry name" value="SMC_N"/>
    <property type="match status" value="1"/>
</dbReference>
<dbReference type="NCBIfam" id="NF008121">
    <property type="entry name" value="PRK10869.1"/>
    <property type="match status" value="1"/>
</dbReference>
<dbReference type="GO" id="GO:0009432">
    <property type="term" value="P:SOS response"/>
    <property type="evidence" value="ECO:0007669"/>
    <property type="project" value="UniProtKB-ARBA"/>
</dbReference>
<accession>A0A157SG42</accession>
<dbReference type="NCBIfam" id="TIGR00634">
    <property type="entry name" value="recN"/>
    <property type="match status" value="1"/>
</dbReference>
<proteinExistence type="inferred from homology"/>